<reference evidence="1" key="1">
    <citation type="submission" date="2018-02" db="EMBL/GenBank/DDBJ databases">
        <authorList>
            <person name="Cohen D.B."/>
            <person name="Kent A.D."/>
        </authorList>
    </citation>
    <scope>NUCLEOTIDE SEQUENCE</scope>
</reference>
<dbReference type="AlphaFoldDB" id="A0A2N9FYK6"/>
<name>A0A2N9FYK6_FAGSY</name>
<accession>A0A2N9FYK6</accession>
<evidence type="ECO:0000313" key="1">
    <source>
        <dbReference type="EMBL" id="SPC91874.1"/>
    </source>
</evidence>
<protein>
    <submittedName>
        <fullName evidence="1">Uncharacterized protein</fullName>
    </submittedName>
</protein>
<organism evidence="1">
    <name type="scientific">Fagus sylvatica</name>
    <name type="common">Beechnut</name>
    <dbReference type="NCBI Taxonomy" id="28930"/>
    <lineage>
        <taxon>Eukaryota</taxon>
        <taxon>Viridiplantae</taxon>
        <taxon>Streptophyta</taxon>
        <taxon>Embryophyta</taxon>
        <taxon>Tracheophyta</taxon>
        <taxon>Spermatophyta</taxon>
        <taxon>Magnoliopsida</taxon>
        <taxon>eudicotyledons</taxon>
        <taxon>Gunneridae</taxon>
        <taxon>Pentapetalae</taxon>
        <taxon>rosids</taxon>
        <taxon>fabids</taxon>
        <taxon>Fagales</taxon>
        <taxon>Fagaceae</taxon>
        <taxon>Fagus</taxon>
    </lineage>
</organism>
<sequence length="341" mass="37975">MPEQKSCAKVRGGGFFYRTTCTPRAGPSRAARDGPARVPRGVLIFHASPSSNPPRFSRAYPFLIRFSRAFWRSFGTQNGSCSISSESSQRLLSNGIKFAQIGVQTRELWLSEVGVPELFLYVFPEKIPVKRGLPTVNREFHVVAGVVIFPTHPGPHVNLQQFARTIYLAADVGFRRTWYRWKACATLSCKVSELRETELGAERYGPANRGRRSVFGLLEGICPVRIPARPGKSLMIREFHTVHECVFFPTCPGSRINLLRARKTLRASAATSGGKFRNFQHSLISLTCFRARGRHSSRCRISAILVSSESLCYLLSKGSFSDRDSSLAGRALDDPEVARCS</sequence>
<dbReference type="EMBL" id="OIVN01001260">
    <property type="protein sequence ID" value="SPC91874.1"/>
    <property type="molecule type" value="Genomic_DNA"/>
</dbReference>
<gene>
    <name evidence="1" type="ORF">FSB_LOCUS19756</name>
</gene>
<proteinExistence type="predicted"/>